<dbReference type="InterPro" id="IPR014825">
    <property type="entry name" value="DNA_alkylation"/>
</dbReference>
<dbReference type="InterPro" id="IPR016024">
    <property type="entry name" value="ARM-type_fold"/>
</dbReference>
<dbReference type="SUPFAM" id="SSF48371">
    <property type="entry name" value="ARM repeat"/>
    <property type="match status" value="1"/>
</dbReference>
<organism evidence="1 2">
    <name type="scientific">Candidatus Gottesmanbacteria bacterium GW2011_GWA2_43_14</name>
    <dbReference type="NCBI Taxonomy" id="1618443"/>
    <lineage>
        <taxon>Bacteria</taxon>
        <taxon>Candidatus Gottesmaniibacteriota</taxon>
    </lineage>
</organism>
<comment type="caution">
    <text evidence="1">The sequence shown here is derived from an EMBL/GenBank/DDBJ whole genome shotgun (WGS) entry which is preliminary data.</text>
</comment>
<evidence type="ECO:0008006" key="3">
    <source>
        <dbReference type="Google" id="ProtNLM"/>
    </source>
</evidence>
<gene>
    <name evidence="1" type="ORF">UV73_C0003G0062</name>
</gene>
<sequence>MKAKIILQIRLALQKSSDEKTKSGFQRFFKEEVKFHGVKSSTVSKIAREFFEKIKNKNNQEIFVLCEELLKSGYCEEAWISANWADRVSRDFQKEDIEIFERWVSLYIDNWAECDTLCNHAVGALIEKFPVHLIRLKKWAAAENKWLRRAAAVSLIIPAKKGEFLEDILEIAGILLLDEEDLVQKGYGWMLKVASRKNQKEIFGYVMKNKKVMPRTALRYAIEKMPETMRKQAMAK</sequence>
<proteinExistence type="predicted"/>
<dbReference type="PANTHER" id="PTHR34070">
    <property type="entry name" value="ARMADILLO-TYPE FOLD"/>
    <property type="match status" value="1"/>
</dbReference>
<dbReference type="EMBL" id="LCFP01000003">
    <property type="protein sequence ID" value="KKS98120.1"/>
    <property type="molecule type" value="Genomic_DNA"/>
</dbReference>
<dbReference type="Proteomes" id="UP000034894">
    <property type="component" value="Unassembled WGS sequence"/>
</dbReference>
<evidence type="ECO:0000313" key="1">
    <source>
        <dbReference type="EMBL" id="KKS98120.1"/>
    </source>
</evidence>
<dbReference type="AlphaFoldDB" id="A0A0G1DJW3"/>
<dbReference type="CDD" id="cd06561">
    <property type="entry name" value="AlkD_like"/>
    <property type="match status" value="1"/>
</dbReference>
<protein>
    <recommendedName>
        <fullName evidence="3">DNA alkylation repair protein</fullName>
    </recommendedName>
</protein>
<dbReference type="Gene3D" id="1.25.10.90">
    <property type="match status" value="1"/>
</dbReference>
<dbReference type="STRING" id="1618443.UV73_C0003G0062"/>
<dbReference type="Pfam" id="PF08713">
    <property type="entry name" value="DNA_alkylation"/>
    <property type="match status" value="1"/>
</dbReference>
<name>A0A0G1DJW3_9BACT</name>
<evidence type="ECO:0000313" key="2">
    <source>
        <dbReference type="Proteomes" id="UP000034894"/>
    </source>
</evidence>
<accession>A0A0G1DJW3</accession>
<dbReference type="PANTHER" id="PTHR34070:SF1">
    <property type="entry name" value="DNA ALKYLATION REPAIR PROTEIN"/>
    <property type="match status" value="1"/>
</dbReference>
<reference evidence="1 2" key="1">
    <citation type="journal article" date="2015" name="Nature">
        <title>rRNA introns, odd ribosomes, and small enigmatic genomes across a large radiation of phyla.</title>
        <authorList>
            <person name="Brown C.T."/>
            <person name="Hug L.A."/>
            <person name="Thomas B.C."/>
            <person name="Sharon I."/>
            <person name="Castelle C.J."/>
            <person name="Singh A."/>
            <person name="Wilkins M.J."/>
            <person name="Williams K.H."/>
            <person name="Banfield J.F."/>
        </authorList>
    </citation>
    <scope>NUCLEOTIDE SEQUENCE [LARGE SCALE GENOMIC DNA]</scope>
</reference>